<evidence type="ECO:0000313" key="4">
    <source>
        <dbReference type="EMBL" id="MFC6868200.1"/>
    </source>
</evidence>
<accession>A0ABW2C1E4</accession>
<dbReference type="InterPro" id="IPR025161">
    <property type="entry name" value="IS402-like_dom"/>
</dbReference>
<evidence type="ECO:0000256" key="1">
    <source>
        <dbReference type="SAM" id="MobiDB-lite"/>
    </source>
</evidence>
<sequence length="288" mass="32532">MVGRGELTDRAWARIEPLLPAVSGPGRRWRDHRQVINAILWKLRTGAPWRDLPERYGPWKTAHERLRLWTKDGTWQRILDEVIVKDDAVGDVEWVISVDSSVVRAHQHAAGARKKGAARPPSAIAVDGEGLGRSRGGLSTKIHLVVEGRGLPMRVVLTPGQAGDNPQLVPLLDGIRVARTGPGRPRRRPEVVIADKAYSHPSTRHALRQRRIRFVSPERDDQIARRAAHGSRGGRPPAFDAELYKQRNVVERCFNRLKQFRDLATRYAKRAAYYQAELTIAAIILWLR</sequence>
<dbReference type="InterPro" id="IPR002559">
    <property type="entry name" value="Transposase_11"/>
</dbReference>
<feature type="domain" description="Transposase IS4-like" evidence="2">
    <location>
        <begin position="93"/>
        <end position="285"/>
    </location>
</feature>
<name>A0ABW2C1E4_9PSEU</name>
<evidence type="ECO:0000259" key="2">
    <source>
        <dbReference type="Pfam" id="PF01609"/>
    </source>
</evidence>
<feature type="domain" description="Insertion element IS402-like" evidence="3">
    <location>
        <begin position="7"/>
        <end position="78"/>
    </location>
</feature>
<dbReference type="EMBL" id="JBHSXX010000001">
    <property type="protein sequence ID" value="MFC6868200.1"/>
    <property type="molecule type" value="Genomic_DNA"/>
</dbReference>
<evidence type="ECO:0000259" key="3">
    <source>
        <dbReference type="Pfam" id="PF13340"/>
    </source>
</evidence>
<dbReference type="Pfam" id="PF01609">
    <property type="entry name" value="DDE_Tnp_1"/>
    <property type="match status" value="1"/>
</dbReference>
<reference evidence="5" key="1">
    <citation type="journal article" date="2019" name="Int. J. Syst. Evol. Microbiol.">
        <title>The Global Catalogue of Microorganisms (GCM) 10K type strain sequencing project: providing services to taxonomists for standard genome sequencing and annotation.</title>
        <authorList>
            <consortium name="The Broad Institute Genomics Platform"/>
            <consortium name="The Broad Institute Genome Sequencing Center for Infectious Disease"/>
            <person name="Wu L."/>
            <person name="Ma J."/>
        </authorList>
    </citation>
    <scope>NUCLEOTIDE SEQUENCE [LARGE SCALE GENOMIC DNA]</scope>
    <source>
        <strain evidence="5">KCTC 32255</strain>
    </source>
</reference>
<keyword evidence="5" id="KW-1185">Reference proteome</keyword>
<dbReference type="PANTHER" id="PTHR30007">
    <property type="entry name" value="PHP DOMAIN PROTEIN"/>
    <property type="match status" value="1"/>
</dbReference>
<dbReference type="Proteomes" id="UP001596337">
    <property type="component" value="Unassembled WGS sequence"/>
</dbReference>
<proteinExistence type="predicted"/>
<feature type="region of interest" description="Disordered" evidence="1">
    <location>
        <begin position="111"/>
        <end position="130"/>
    </location>
</feature>
<protein>
    <submittedName>
        <fullName evidence="4">IS5 family transposase</fullName>
    </submittedName>
</protein>
<evidence type="ECO:0000313" key="5">
    <source>
        <dbReference type="Proteomes" id="UP001596337"/>
    </source>
</evidence>
<gene>
    <name evidence="4" type="ORF">ACFQGD_13730</name>
</gene>
<dbReference type="PANTHER" id="PTHR30007:SF1">
    <property type="entry name" value="BLR1914 PROTEIN"/>
    <property type="match status" value="1"/>
</dbReference>
<dbReference type="RefSeq" id="WP_377478175.1">
    <property type="nucleotide sequence ID" value="NZ_BAABLA010000028.1"/>
</dbReference>
<comment type="caution">
    <text evidence="4">The sequence shown here is derived from an EMBL/GenBank/DDBJ whole genome shotgun (WGS) entry which is preliminary data.</text>
</comment>
<dbReference type="NCBIfam" id="NF033580">
    <property type="entry name" value="transpos_IS5_3"/>
    <property type="match status" value="1"/>
</dbReference>
<organism evidence="4 5">
    <name type="scientific">Haloechinothrix salitolerans</name>
    <dbReference type="NCBI Taxonomy" id="926830"/>
    <lineage>
        <taxon>Bacteria</taxon>
        <taxon>Bacillati</taxon>
        <taxon>Actinomycetota</taxon>
        <taxon>Actinomycetes</taxon>
        <taxon>Pseudonocardiales</taxon>
        <taxon>Pseudonocardiaceae</taxon>
        <taxon>Haloechinothrix</taxon>
    </lineage>
</organism>
<dbReference type="Pfam" id="PF13340">
    <property type="entry name" value="DUF4096"/>
    <property type="match status" value="1"/>
</dbReference>